<dbReference type="AlphaFoldDB" id="A0A2S6A655"/>
<reference evidence="2 3" key="1">
    <citation type="submission" date="2018-02" db="EMBL/GenBank/DDBJ databases">
        <title>8 Nocardia nova and 1 Nocardia cyriacigeorgica strain used for evolution to TMP-SMX.</title>
        <authorList>
            <person name="Mehta H."/>
            <person name="Weng J."/>
            <person name="Shamoo Y."/>
        </authorList>
    </citation>
    <scope>NUCLEOTIDE SEQUENCE [LARGE SCALE GENOMIC DNA]</scope>
    <source>
        <strain evidence="2 3">BAA2227</strain>
    </source>
</reference>
<protein>
    <submittedName>
        <fullName evidence="2">Uncharacterized protein</fullName>
    </submittedName>
</protein>
<evidence type="ECO:0000313" key="2">
    <source>
        <dbReference type="EMBL" id="PPJ28009.1"/>
    </source>
</evidence>
<comment type="caution">
    <text evidence="2">The sequence shown here is derived from an EMBL/GenBank/DDBJ whole genome shotgun (WGS) entry which is preliminary data.</text>
</comment>
<evidence type="ECO:0000256" key="1">
    <source>
        <dbReference type="SAM" id="MobiDB-lite"/>
    </source>
</evidence>
<name>A0A2S6A655_9NOCA</name>
<proteinExistence type="predicted"/>
<evidence type="ECO:0000313" key="3">
    <source>
        <dbReference type="Proteomes" id="UP000238356"/>
    </source>
</evidence>
<feature type="region of interest" description="Disordered" evidence="1">
    <location>
        <begin position="59"/>
        <end position="87"/>
    </location>
</feature>
<sequence>MEVAESFCVTLCFHRVSRRVRAGNLRAYEAYRGGLVVRFGGIHWQSSHLVCERLPPPKIRSPDDPASLWDGSTNERGAGSIRRRGLV</sequence>
<organism evidence="2 3">
    <name type="scientific">Nocardia nova</name>
    <dbReference type="NCBI Taxonomy" id="37330"/>
    <lineage>
        <taxon>Bacteria</taxon>
        <taxon>Bacillati</taxon>
        <taxon>Actinomycetota</taxon>
        <taxon>Actinomycetes</taxon>
        <taxon>Mycobacteriales</taxon>
        <taxon>Nocardiaceae</taxon>
        <taxon>Nocardia</taxon>
    </lineage>
</organism>
<gene>
    <name evidence="2" type="ORF">C5F51_14295</name>
</gene>
<accession>A0A2S6A655</accession>
<dbReference type="EMBL" id="PSZD01000008">
    <property type="protein sequence ID" value="PPJ28009.1"/>
    <property type="molecule type" value="Genomic_DNA"/>
</dbReference>
<keyword evidence="3" id="KW-1185">Reference proteome</keyword>
<dbReference type="Proteomes" id="UP000238356">
    <property type="component" value="Unassembled WGS sequence"/>
</dbReference>